<accession>A0ABS4DGE3</accession>
<dbReference type="EMBL" id="SIJK02000072">
    <property type="protein sequence ID" value="MBP1468495.1"/>
    <property type="molecule type" value="Genomic_DNA"/>
</dbReference>
<evidence type="ECO:0000259" key="2">
    <source>
        <dbReference type="Pfam" id="PF03413"/>
    </source>
</evidence>
<dbReference type="InterPro" id="IPR025711">
    <property type="entry name" value="PepSY"/>
</dbReference>
<feature type="domain" description="PepSY" evidence="2">
    <location>
        <begin position="179"/>
        <end position="231"/>
    </location>
</feature>
<proteinExistence type="predicted"/>
<dbReference type="Pfam" id="PF03413">
    <property type="entry name" value="PepSY"/>
    <property type="match status" value="2"/>
</dbReference>
<dbReference type="Proteomes" id="UP001193081">
    <property type="component" value="Unassembled WGS sequence"/>
</dbReference>
<keyword evidence="4" id="KW-1185">Reference proteome</keyword>
<evidence type="ECO:0000313" key="3">
    <source>
        <dbReference type="EMBL" id="MBP1468495.1"/>
    </source>
</evidence>
<reference evidence="3 4" key="1">
    <citation type="submission" date="2021-03" db="EMBL/GenBank/DDBJ databases">
        <authorList>
            <person name="Grouzdev D.S."/>
        </authorList>
    </citation>
    <scope>NUCLEOTIDE SEQUENCE [LARGE SCALE GENOMIC DNA]</scope>
    <source>
        <strain evidence="3 4">M50-1</strain>
    </source>
</reference>
<comment type="caution">
    <text evidence="3">The sequence shown here is derived from an EMBL/GenBank/DDBJ whole genome shotgun (WGS) entry which is preliminary data.</text>
</comment>
<name>A0ABS4DGE3_9CHLR</name>
<evidence type="ECO:0000313" key="4">
    <source>
        <dbReference type="Proteomes" id="UP001193081"/>
    </source>
</evidence>
<organism evidence="3 4">
    <name type="scientific">Candidatus Chloroploca mongolica</name>
    <dbReference type="NCBI Taxonomy" id="2528176"/>
    <lineage>
        <taxon>Bacteria</taxon>
        <taxon>Bacillati</taxon>
        <taxon>Chloroflexota</taxon>
        <taxon>Chloroflexia</taxon>
        <taxon>Chloroflexales</taxon>
        <taxon>Chloroflexineae</taxon>
        <taxon>Oscillochloridaceae</taxon>
        <taxon>Candidatus Chloroploca</taxon>
    </lineage>
</organism>
<evidence type="ECO:0000256" key="1">
    <source>
        <dbReference type="SAM" id="Coils"/>
    </source>
</evidence>
<protein>
    <submittedName>
        <fullName evidence="3">PepSY domain-containing protein</fullName>
    </submittedName>
</protein>
<feature type="coiled-coil region" evidence="1">
    <location>
        <begin position="64"/>
        <end position="91"/>
    </location>
</feature>
<dbReference type="Gene3D" id="3.10.450.40">
    <property type="match status" value="1"/>
</dbReference>
<keyword evidence="1" id="KW-0175">Coiled coil</keyword>
<sequence length="244" mass="25521">MTQRTMLIIAAGLTAFVLVLVGGLANRLSSGTAVVPTATTASAPAQATEGTLDPTVEALIREREAAYQQALAEANSRLEQANQQLAEMAQQTVPAADQAVTTAPAAAPVTYAVTPEQAQQLALERVPGATLIRTPEVVSYQGVAAYEVVLDQGTLYVDAQSAAVLADSTTPRAASGGQITAEEAAQAALLYAGGGTVRKTELENERGVLVYEVKFIDESEIYVDATTGQVIYAKIKGERHSEED</sequence>
<dbReference type="RefSeq" id="WP_135481313.1">
    <property type="nucleotide sequence ID" value="NZ_SIJK02000072.1"/>
</dbReference>
<gene>
    <name evidence="3" type="ORF">EYB53_022470</name>
</gene>
<feature type="domain" description="PepSY" evidence="2">
    <location>
        <begin position="113"/>
        <end position="166"/>
    </location>
</feature>